<evidence type="ECO:0000313" key="4">
    <source>
        <dbReference type="EMBL" id="NUB45901.1"/>
    </source>
</evidence>
<evidence type="ECO:0000259" key="2">
    <source>
        <dbReference type="Pfam" id="PF07992"/>
    </source>
</evidence>
<dbReference type="PRINTS" id="PR00420">
    <property type="entry name" value="RNGMNOXGNASE"/>
</dbReference>
<dbReference type="PANTHER" id="PTHR42949">
    <property type="entry name" value="ANAEROBIC GLYCEROL-3-PHOSPHATE DEHYDROGENASE SUBUNIT B"/>
    <property type="match status" value="1"/>
</dbReference>
<reference evidence="4" key="1">
    <citation type="submission" date="2020-05" db="EMBL/GenBank/DDBJ databases">
        <title>Fertoebacter nigrum gen. nov., sp. nov., a new member of the family Rhodobacteraceae.</title>
        <authorList>
            <person name="Szuroczki S."/>
            <person name="Abbaszade G."/>
            <person name="Buni D."/>
            <person name="Schumann P."/>
            <person name="Toth E."/>
        </authorList>
    </citation>
    <scope>NUCLEOTIDE SEQUENCE</scope>
    <source>
        <strain evidence="4">RG-N-1a</strain>
    </source>
</reference>
<dbReference type="RefSeq" id="WP_152827935.1">
    <property type="nucleotide sequence ID" value="NZ_WHUT02000010.1"/>
</dbReference>
<feature type="domain" description="FAD/NAD(P)-binding" evidence="2">
    <location>
        <begin position="6"/>
        <end position="313"/>
    </location>
</feature>
<keyword evidence="5" id="KW-1185">Reference proteome</keyword>
<gene>
    <name evidence="4" type="ORF">GEU84_016005</name>
</gene>
<dbReference type="Gene3D" id="1.10.10.1100">
    <property type="entry name" value="BFD-like [2Fe-2S]-binding domain"/>
    <property type="match status" value="1"/>
</dbReference>
<dbReference type="Gene3D" id="3.50.50.60">
    <property type="entry name" value="FAD/NAD(P)-binding domain"/>
    <property type="match status" value="2"/>
</dbReference>
<protein>
    <submittedName>
        <fullName evidence="4">FAD-dependent oxidoreductase</fullName>
    </submittedName>
</protein>
<evidence type="ECO:0000313" key="5">
    <source>
        <dbReference type="Proteomes" id="UP000484076"/>
    </source>
</evidence>
<dbReference type="PIRSF" id="PIRSF037495">
    <property type="entry name" value="Opine_OX_OoxA/HcnB"/>
    <property type="match status" value="1"/>
</dbReference>
<evidence type="ECO:0000259" key="3">
    <source>
        <dbReference type="Pfam" id="PF17806"/>
    </source>
</evidence>
<dbReference type="InterPro" id="IPR051691">
    <property type="entry name" value="Metab_Enz_Cyan_OpOx_G3PDH"/>
</dbReference>
<keyword evidence="1" id="KW-0560">Oxidoreductase</keyword>
<sequence>MTGMVDVAIIGAGPAGMAAAQALHVHGLRVSVLDERAGPGGNVHAAALDHPPEGAALLGRDYVRGAQAARAFAQSGVPVAYGASVSRIEGETIHYLQHGRLRQITAGRLMLATGAIERPVPFPGWHLPGVMGAGAFQLMLKQSRVVPAGGYVLCGTGPLVLLVACQLLALGSRPLALLETNAVASPVRVGAAHLSTLARNAGAVAKGLSYMARLRLAGVPVISGVTGVEAKGGETLQSVHYRRRDGATASLDAGMLLFHEGVIPGTQLGLALDCRHRWDSDQQCLVPVTDEWGESSRAGTFIVGDAAGILGADAAPHSAMLAAQRIAQQLGHRPDARAVAAARRALEQASGFRRFLDAAYRPGVAFGTPIADEAMICRCEQVTAATLRAAVRDGARGPAQAKAFSRCGMGLCQGRICGNAATRLIAADSGLDAAAVGGHHVRFPLKPLSLAELADEAPQTEQADG</sequence>
<dbReference type="EMBL" id="WHUT02000010">
    <property type="protein sequence ID" value="NUB45901.1"/>
    <property type="molecule type" value="Genomic_DNA"/>
</dbReference>
<dbReference type="Proteomes" id="UP000484076">
    <property type="component" value="Unassembled WGS sequence"/>
</dbReference>
<organism evidence="4 5">
    <name type="scientific">Fertoeibacter niger</name>
    <dbReference type="NCBI Taxonomy" id="2656921"/>
    <lineage>
        <taxon>Bacteria</taxon>
        <taxon>Pseudomonadati</taxon>
        <taxon>Pseudomonadota</taxon>
        <taxon>Alphaproteobacteria</taxon>
        <taxon>Rhodobacterales</taxon>
        <taxon>Paracoccaceae</taxon>
        <taxon>Fertoeibacter</taxon>
    </lineage>
</organism>
<comment type="caution">
    <text evidence="4">The sequence shown here is derived from an EMBL/GenBank/DDBJ whole genome shotgun (WGS) entry which is preliminary data.</text>
</comment>
<dbReference type="InterPro" id="IPR041117">
    <property type="entry name" value="SoxA_A3"/>
</dbReference>
<dbReference type="InterPro" id="IPR041854">
    <property type="entry name" value="BFD-like_2Fe2S-bd_dom_sf"/>
</dbReference>
<dbReference type="GO" id="GO:0016491">
    <property type="term" value="F:oxidoreductase activity"/>
    <property type="evidence" value="ECO:0007669"/>
    <property type="project" value="UniProtKB-KW"/>
</dbReference>
<name>A0A8X8H957_9RHOB</name>
<accession>A0A8X8H957</accession>
<dbReference type="InterPro" id="IPR036188">
    <property type="entry name" value="FAD/NAD-bd_sf"/>
</dbReference>
<dbReference type="CDD" id="cd19946">
    <property type="entry name" value="GlpA-like_Fer2_BFD-like"/>
    <property type="match status" value="1"/>
</dbReference>
<dbReference type="Pfam" id="PF07992">
    <property type="entry name" value="Pyr_redox_2"/>
    <property type="match status" value="1"/>
</dbReference>
<dbReference type="PANTHER" id="PTHR42949:SF3">
    <property type="entry name" value="ANAEROBIC GLYCEROL-3-PHOSPHATE DEHYDROGENASE SUBUNIT B"/>
    <property type="match status" value="1"/>
</dbReference>
<dbReference type="AlphaFoldDB" id="A0A8X8H957"/>
<evidence type="ECO:0000256" key="1">
    <source>
        <dbReference type="ARBA" id="ARBA00023002"/>
    </source>
</evidence>
<dbReference type="Pfam" id="PF17806">
    <property type="entry name" value="SO_alpha_A3"/>
    <property type="match status" value="1"/>
</dbReference>
<feature type="domain" description="SoxA A3" evidence="3">
    <location>
        <begin position="376"/>
        <end position="454"/>
    </location>
</feature>
<dbReference type="SUPFAM" id="SSF51905">
    <property type="entry name" value="FAD/NAD(P)-binding domain"/>
    <property type="match status" value="1"/>
</dbReference>
<dbReference type="InterPro" id="IPR023753">
    <property type="entry name" value="FAD/NAD-binding_dom"/>
</dbReference>
<dbReference type="InterPro" id="IPR017224">
    <property type="entry name" value="Opine_Oxase_asu/HCN_bsu"/>
</dbReference>
<proteinExistence type="predicted"/>